<evidence type="ECO:0000313" key="13">
    <source>
        <dbReference type="Ensembl" id="ENSTNIP00000005452.1"/>
    </source>
</evidence>
<keyword evidence="11" id="KW-1133">Transmembrane helix</keyword>
<evidence type="ECO:0000256" key="2">
    <source>
        <dbReference type="ARBA" id="ARBA00022525"/>
    </source>
</evidence>
<dbReference type="GeneTree" id="ENSGT00940000156959"/>
<organism evidence="13 14">
    <name type="scientific">Tetraodon nigroviridis</name>
    <name type="common">Spotted green pufferfish</name>
    <name type="synonym">Chelonodon nigroviridis</name>
    <dbReference type="NCBI Taxonomy" id="99883"/>
    <lineage>
        <taxon>Eukaryota</taxon>
        <taxon>Metazoa</taxon>
        <taxon>Chordata</taxon>
        <taxon>Craniata</taxon>
        <taxon>Vertebrata</taxon>
        <taxon>Euteleostomi</taxon>
        <taxon>Actinopterygii</taxon>
        <taxon>Neopterygii</taxon>
        <taxon>Teleostei</taxon>
        <taxon>Neoteleostei</taxon>
        <taxon>Acanthomorphata</taxon>
        <taxon>Eupercaria</taxon>
        <taxon>Tetraodontiformes</taxon>
        <taxon>Tetradontoidea</taxon>
        <taxon>Tetraodontidae</taxon>
        <taxon>Tetraodon</taxon>
    </lineage>
</organism>
<dbReference type="OMA" id="FVREYES"/>
<evidence type="ECO:0000256" key="11">
    <source>
        <dbReference type="SAM" id="Phobius"/>
    </source>
</evidence>
<evidence type="ECO:0000256" key="3">
    <source>
        <dbReference type="ARBA" id="ARBA00022729"/>
    </source>
</evidence>
<dbReference type="PANTHER" id="PTHR23192">
    <property type="entry name" value="OLFACTOMEDIN-RELATED"/>
    <property type="match status" value="1"/>
</dbReference>
<dbReference type="SMART" id="SM00284">
    <property type="entry name" value="OLF"/>
    <property type="match status" value="1"/>
</dbReference>
<evidence type="ECO:0000259" key="12">
    <source>
        <dbReference type="PROSITE" id="PS51132"/>
    </source>
</evidence>
<dbReference type="InterPro" id="IPR022082">
    <property type="entry name" value="Noelin_dom"/>
</dbReference>
<keyword evidence="5 10" id="KW-0175">Coiled coil</keyword>
<dbReference type="InParanoid" id="H3CB30"/>
<reference evidence="14" key="1">
    <citation type="journal article" date="2004" name="Nature">
        <title>Genome duplication in the teleost fish Tetraodon nigroviridis reveals the early vertebrate proto-karyotype.</title>
        <authorList>
            <person name="Jaillon O."/>
            <person name="Aury J.-M."/>
            <person name="Brunet F."/>
            <person name="Petit J.-L."/>
            <person name="Stange-Thomann N."/>
            <person name="Mauceli E."/>
            <person name="Bouneau L."/>
            <person name="Fischer C."/>
            <person name="Ozouf-Costaz C."/>
            <person name="Bernot A."/>
            <person name="Nicaud S."/>
            <person name="Jaffe D."/>
            <person name="Fisher S."/>
            <person name="Lutfalla G."/>
            <person name="Dossat C."/>
            <person name="Segurens B."/>
            <person name="Dasilva C."/>
            <person name="Salanoubat M."/>
            <person name="Levy M."/>
            <person name="Boudet N."/>
            <person name="Castellano S."/>
            <person name="Anthouard V."/>
            <person name="Jubin C."/>
            <person name="Castelli V."/>
            <person name="Katinka M."/>
            <person name="Vacherie B."/>
            <person name="Biemont C."/>
            <person name="Skalli Z."/>
            <person name="Cattolico L."/>
            <person name="Poulain J."/>
            <person name="De Berardinis V."/>
            <person name="Cruaud C."/>
            <person name="Duprat S."/>
            <person name="Brottier P."/>
            <person name="Coutanceau J.-P."/>
            <person name="Gouzy J."/>
            <person name="Parra G."/>
            <person name="Lardier G."/>
            <person name="Chapple C."/>
            <person name="McKernan K.J."/>
            <person name="McEwan P."/>
            <person name="Bosak S."/>
            <person name="Kellis M."/>
            <person name="Volff J.-N."/>
            <person name="Guigo R."/>
            <person name="Zody M.C."/>
            <person name="Mesirov J."/>
            <person name="Lindblad-Toh K."/>
            <person name="Birren B."/>
            <person name="Nusbaum C."/>
            <person name="Kahn D."/>
            <person name="Robinson-Rechavi M."/>
            <person name="Laudet V."/>
            <person name="Schachter V."/>
            <person name="Quetier F."/>
            <person name="Saurin W."/>
            <person name="Scarpelli C."/>
            <person name="Wincker P."/>
            <person name="Lander E.S."/>
            <person name="Weissenbach J."/>
            <person name="Roest Crollius H."/>
        </authorList>
    </citation>
    <scope>NUCLEOTIDE SEQUENCE [LARGE SCALE GENOMIC DNA]</scope>
</reference>
<evidence type="ECO:0000256" key="9">
    <source>
        <dbReference type="PROSITE-ProRule" id="PRU00446"/>
    </source>
</evidence>
<keyword evidence="14" id="KW-1185">Reference proteome</keyword>
<feature type="coiled-coil region" evidence="10">
    <location>
        <begin position="46"/>
        <end position="94"/>
    </location>
</feature>
<dbReference type="GO" id="GO:0045202">
    <property type="term" value="C:synapse"/>
    <property type="evidence" value="ECO:0007669"/>
    <property type="project" value="UniProtKB-SubCell"/>
</dbReference>
<dbReference type="SUPFAM" id="SSF50969">
    <property type="entry name" value="YVTN repeat-like/Quinoprotein amine dehydrogenase"/>
    <property type="match status" value="1"/>
</dbReference>
<dbReference type="Proteomes" id="UP000007303">
    <property type="component" value="Unassembled WGS sequence"/>
</dbReference>
<reference evidence="13" key="2">
    <citation type="submission" date="2025-08" db="UniProtKB">
        <authorList>
            <consortium name="Ensembl"/>
        </authorList>
    </citation>
    <scope>IDENTIFICATION</scope>
</reference>
<dbReference type="PANTHER" id="PTHR23192:SF34">
    <property type="entry name" value="NOELIN"/>
    <property type="match status" value="1"/>
</dbReference>
<feature type="transmembrane region" description="Helical" evidence="11">
    <location>
        <begin position="199"/>
        <end position="223"/>
    </location>
</feature>
<evidence type="ECO:0000313" key="14">
    <source>
        <dbReference type="Proteomes" id="UP000007303"/>
    </source>
</evidence>
<dbReference type="PROSITE" id="PS51132">
    <property type="entry name" value="OLF"/>
    <property type="match status" value="1"/>
</dbReference>
<keyword evidence="4" id="KW-0770">Synapse</keyword>
<feature type="domain" description="Olfactomedin-like" evidence="12">
    <location>
        <begin position="132"/>
        <end position="407"/>
    </location>
</feature>
<dbReference type="InterPro" id="IPR003112">
    <property type="entry name" value="Olfac-like_dom"/>
</dbReference>
<evidence type="ECO:0000256" key="7">
    <source>
        <dbReference type="ARBA" id="ARBA00023180"/>
    </source>
</evidence>
<keyword evidence="3" id="KW-0732">Signal</keyword>
<reference evidence="13" key="3">
    <citation type="submission" date="2025-09" db="UniProtKB">
        <authorList>
            <consortium name="Ensembl"/>
        </authorList>
    </citation>
    <scope>IDENTIFICATION</scope>
</reference>
<dbReference type="AlphaFoldDB" id="H3CB30"/>
<keyword evidence="6" id="KW-1015">Disulfide bond</keyword>
<evidence type="ECO:0000256" key="4">
    <source>
        <dbReference type="ARBA" id="ARBA00023018"/>
    </source>
</evidence>
<comment type="subcellular location">
    <subcellularLocation>
        <location evidence="1">Secreted</location>
    </subcellularLocation>
    <subcellularLocation>
        <location evidence="8">Synapse</location>
    </subcellularLocation>
</comment>
<dbReference type="HOGENOM" id="CLU_035236_0_0_1"/>
<accession>H3CB30</accession>
<evidence type="ECO:0000256" key="8">
    <source>
        <dbReference type="ARBA" id="ARBA00034103"/>
    </source>
</evidence>
<evidence type="ECO:0000256" key="5">
    <source>
        <dbReference type="ARBA" id="ARBA00023054"/>
    </source>
</evidence>
<keyword evidence="7" id="KW-0325">Glycoprotein</keyword>
<dbReference type="Pfam" id="PF02191">
    <property type="entry name" value="OLF"/>
    <property type="match status" value="1"/>
</dbReference>
<keyword evidence="11" id="KW-0472">Membrane</keyword>
<evidence type="ECO:0000256" key="1">
    <source>
        <dbReference type="ARBA" id="ARBA00004613"/>
    </source>
</evidence>
<dbReference type="Ensembl" id="ENSTNIT00000005598.1">
    <property type="protein sequence ID" value="ENSTNIP00000005452.1"/>
    <property type="gene ID" value="ENSTNIG00000002886.1"/>
</dbReference>
<evidence type="ECO:0000256" key="10">
    <source>
        <dbReference type="SAM" id="Coils"/>
    </source>
</evidence>
<sequence length="410" mass="47244">KQVGPSVPEENWQVYSSAQDSDGRCVCTVVAPQQTVCSRDARTQQLKHLLEKVQNMSHSIEILDQRTQRDLKFVENMEFQLKTLENKFKDVEDGHESNTARQYKSIKAKMEELRPLIPVLESYKADTLLVKQFKEEAANVTELLGMLQEQLGGLDYQELYNRVMNLEDRLRACMQKLGMQRDPVNTANKTVLLITFKHVLLFIKHIFVFVLFFPMYSIVVPMAESTLLKTCQRLGQKNTHHISIGRLLLLELFLHTSLISRSRQLDFAGYNNMYHYSWGGHSDIDLMVDERGLWAVYATNQNAGNIVLSQLNPSTLQIIRSWTTNHPKRSAGEAFMICGTLYVTNGYSGGTKVYYAYSTNSSTYEYIDIPLTNKYSHLSMLDYNPRDRALYAWNNGHQVLYNVTLYHIIQ</sequence>
<dbReference type="Pfam" id="PF12308">
    <property type="entry name" value="Noelin-1"/>
    <property type="match status" value="1"/>
</dbReference>
<dbReference type="GO" id="GO:0007165">
    <property type="term" value="P:signal transduction"/>
    <property type="evidence" value="ECO:0007669"/>
    <property type="project" value="TreeGrafter"/>
</dbReference>
<keyword evidence="11" id="KW-0812">Transmembrane</keyword>
<comment type="caution">
    <text evidence="9">Lacks conserved residue(s) required for the propagation of feature annotation.</text>
</comment>
<dbReference type="InterPro" id="IPR011044">
    <property type="entry name" value="Quino_amine_DH_bsu"/>
</dbReference>
<evidence type="ECO:0000256" key="6">
    <source>
        <dbReference type="ARBA" id="ARBA00023157"/>
    </source>
</evidence>
<protein>
    <submittedName>
        <fullName evidence="13">Olfactomedin 1</fullName>
    </submittedName>
</protein>
<keyword evidence="2" id="KW-0964">Secreted</keyword>
<feature type="coiled-coil region" evidence="10">
    <location>
        <begin position="130"/>
        <end position="176"/>
    </location>
</feature>
<name>H3CB30_TETNG</name>
<proteinExistence type="predicted"/>
<dbReference type="InterPro" id="IPR050605">
    <property type="entry name" value="Olfactomedin-like_domain"/>
</dbReference>
<dbReference type="GO" id="GO:0005615">
    <property type="term" value="C:extracellular space"/>
    <property type="evidence" value="ECO:0007669"/>
    <property type="project" value="TreeGrafter"/>
</dbReference>